<comment type="caution">
    <text evidence="2">The sequence shown here is derived from an EMBL/GenBank/DDBJ whole genome shotgun (WGS) entry which is preliminary data.</text>
</comment>
<evidence type="ECO:0000313" key="2">
    <source>
        <dbReference type="EMBL" id="EPX59731.1"/>
    </source>
</evidence>
<reference evidence="2" key="1">
    <citation type="submission" date="2013-05" db="EMBL/GenBank/DDBJ databases">
        <title>Genome assembly of Cystobacter fuscus DSM 2262.</title>
        <authorList>
            <person name="Sharma G."/>
            <person name="Khatri I."/>
            <person name="Kaur C."/>
            <person name="Mayilraj S."/>
            <person name="Subramanian S."/>
        </authorList>
    </citation>
    <scope>NUCLEOTIDE SEQUENCE [LARGE SCALE GENOMIC DNA]</scope>
    <source>
        <strain evidence="2">DSM 2262</strain>
    </source>
</reference>
<evidence type="ECO:0000256" key="1">
    <source>
        <dbReference type="SAM" id="MobiDB-lite"/>
    </source>
</evidence>
<keyword evidence="3" id="KW-1185">Reference proteome</keyword>
<proteinExistence type="predicted"/>
<gene>
    <name evidence="2" type="ORF">D187_002475</name>
</gene>
<dbReference type="AlphaFoldDB" id="S9P9E9"/>
<dbReference type="EMBL" id="ANAH02000015">
    <property type="protein sequence ID" value="EPX59731.1"/>
    <property type="molecule type" value="Genomic_DNA"/>
</dbReference>
<feature type="region of interest" description="Disordered" evidence="1">
    <location>
        <begin position="1"/>
        <end position="22"/>
    </location>
</feature>
<accession>S9P9E9</accession>
<protein>
    <submittedName>
        <fullName evidence="2">Uncharacterized protein</fullName>
    </submittedName>
</protein>
<organism evidence="2 3">
    <name type="scientific">Cystobacter fuscus (strain ATCC 25194 / DSM 2262 / NBRC 100088 / M29)</name>
    <dbReference type="NCBI Taxonomy" id="1242864"/>
    <lineage>
        <taxon>Bacteria</taxon>
        <taxon>Pseudomonadati</taxon>
        <taxon>Myxococcota</taxon>
        <taxon>Myxococcia</taxon>
        <taxon>Myxococcales</taxon>
        <taxon>Cystobacterineae</taxon>
        <taxon>Archangiaceae</taxon>
        <taxon>Cystobacter</taxon>
    </lineage>
</organism>
<sequence>MVEAARPNPSTDAPPLFSTHRTIQAAPPIHWVTRLDSSP</sequence>
<name>S9P9E9_CYSF2</name>
<dbReference type="Proteomes" id="UP000011682">
    <property type="component" value="Unassembled WGS sequence"/>
</dbReference>
<evidence type="ECO:0000313" key="3">
    <source>
        <dbReference type="Proteomes" id="UP000011682"/>
    </source>
</evidence>